<evidence type="ECO:0000259" key="2">
    <source>
        <dbReference type="PROSITE" id="PS51788"/>
    </source>
</evidence>
<evidence type="ECO:0000313" key="4">
    <source>
        <dbReference type="WBParaSite" id="Pan_g11923.t1"/>
    </source>
</evidence>
<feature type="signal peptide" evidence="1">
    <location>
        <begin position="1"/>
        <end position="19"/>
    </location>
</feature>
<feature type="chain" id="PRO_5029015921" evidence="1">
    <location>
        <begin position="20"/>
        <end position="153"/>
    </location>
</feature>
<reference evidence="4" key="2">
    <citation type="submission" date="2020-10" db="UniProtKB">
        <authorList>
            <consortium name="WormBaseParasite"/>
        </authorList>
    </citation>
    <scope>IDENTIFICATION</scope>
</reference>
<sequence length="153" mass="16520">MLLRSLALLALVSFGVISGELICRLCGQKVTEASELTEVPTKSAAHSFRQNILGQDVLVQRLVNPSHIQFDVIAAEKAIAGLQGPAYSSDTWFPGYRWTAAVCKTCRTHIGWHFQAPAPSSLKNFYGLVLDSLVSKDYADSIVVAPGKGFTPA</sequence>
<proteinExistence type="predicted"/>
<dbReference type="WBParaSite" id="Pan_g11923.t1">
    <property type="protein sequence ID" value="Pan_g11923.t1"/>
    <property type="gene ID" value="Pan_g11923"/>
</dbReference>
<dbReference type="Proteomes" id="UP000492821">
    <property type="component" value="Unassembled WGS sequence"/>
</dbReference>
<organism evidence="3 4">
    <name type="scientific">Panagrellus redivivus</name>
    <name type="common">Microworm</name>
    <dbReference type="NCBI Taxonomy" id="6233"/>
    <lineage>
        <taxon>Eukaryota</taxon>
        <taxon>Metazoa</taxon>
        <taxon>Ecdysozoa</taxon>
        <taxon>Nematoda</taxon>
        <taxon>Chromadorea</taxon>
        <taxon>Rhabditida</taxon>
        <taxon>Tylenchina</taxon>
        <taxon>Panagrolaimomorpha</taxon>
        <taxon>Panagrolaimoidea</taxon>
        <taxon>Panagrolaimidae</taxon>
        <taxon>Panagrellus</taxon>
    </lineage>
</organism>
<evidence type="ECO:0000256" key="1">
    <source>
        <dbReference type="SAM" id="SignalP"/>
    </source>
</evidence>
<dbReference type="PROSITE" id="PS51788">
    <property type="entry name" value="CULT"/>
    <property type="match status" value="1"/>
</dbReference>
<reference evidence="3" key="1">
    <citation type="journal article" date="2013" name="Genetics">
        <title>The draft genome and transcriptome of Panagrellus redivivus are shaped by the harsh demands of a free-living lifestyle.</title>
        <authorList>
            <person name="Srinivasan J."/>
            <person name="Dillman A.R."/>
            <person name="Macchietto M.G."/>
            <person name="Heikkinen L."/>
            <person name="Lakso M."/>
            <person name="Fracchia K.M."/>
            <person name="Antoshechkin I."/>
            <person name="Mortazavi A."/>
            <person name="Wong G."/>
            <person name="Sternberg P.W."/>
        </authorList>
    </citation>
    <scope>NUCLEOTIDE SEQUENCE [LARGE SCALE GENOMIC DNA]</scope>
    <source>
        <strain evidence="3">MT8872</strain>
    </source>
</reference>
<protein>
    <submittedName>
        <fullName evidence="4">CULT domain-containing protein</fullName>
    </submittedName>
</protein>
<dbReference type="FunFam" id="2.170.150.20:FF:000007">
    <property type="entry name" value="Protein cereblon"/>
    <property type="match status" value="1"/>
</dbReference>
<evidence type="ECO:0000313" key="3">
    <source>
        <dbReference type="Proteomes" id="UP000492821"/>
    </source>
</evidence>
<keyword evidence="1" id="KW-0732">Signal</keyword>
<name>A0A7E4URH1_PANRE</name>
<accession>A0A7E4URH1</accession>
<keyword evidence="3" id="KW-1185">Reference proteome</keyword>
<dbReference type="Gene3D" id="2.170.150.20">
    <property type="entry name" value="Peptide methionine sulfoxide reductase"/>
    <property type="match status" value="1"/>
</dbReference>
<dbReference type="InterPro" id="IPR034750">
    <property type="entry name" value="CULT"/>
</dbReference>
<dbReference type="AlphaFoldDB" id="A0A7E4URH1"/>
<dbReference type="CDD" id="cd15777">
    <property type="entry name" value="CRBN_C_like"/>
    <property type="match status" value="1"/>
</dbReference>
<feature type="domain" description="CULT" evidence="2">
    <location>
        <begin position="18"/>
        <end position="137"/>
    </location>
</feature>